<dbReference type="InterPro" id="IPR007694">
    <property type="entry name" value="DNA_helicase_DnaB-like_C"/>
</dbReference>
<proteinExistence type="predicted"/>
<dbReference type="SUPFAM" id="SSF52540">
    <property type="entry name" value="P-loop containing nucleoside triphosphate hydrolases"/>
    <property type="match status" value="1"/>
</dbReference>
<evidence type="ECO:0000313" key="3">
    <source>
        <dbReference type="Proteomes" id="UP000261817"/>
    </source>
</evidence>
<dbReference type="Proteomes" id="UP000261817">
    <property type="component" value="Segment"/>
</dbReference>
<organism evidence="2 3">
    <name type="scientific">Curvibacter phage P26059B</name>
    <dbReference type="NCBI Taxonomy" id="1983784"/>
    <lineage>
        <taxon>Viruses</taxon>
        <taxon>Duplodnaviria</taxon>
        <taxon>Heunggongvirae</taxon>
        <taxon>Uroviricota</taxon>
        <taxon>Caudoviricetes</taxon>
        <taxon>Autographivirales</taxon>
        <taxon>Autonotataviridae</taxon>
        <taxon>Kalppathivirus</taxon>
        <taxon>Kalppathivirus P26059B</taxon>
    </lineage>
</organism>
<dbReference type="GO" id="GO:0003678">
    <property type="term" value="F:DNA helicase activity"/>
    <property type="evidence" value="ECO:0007669"/>
    <property type="project" value="InterPro"/>
</dbReference>
<accession>A0A384UH70</accession>
<dbReference type="GO" id="GO:0006260">
    <property type="term" value="P:DNA replication"/>
    <property type="evidence" value="ECO:0007669"/>
    <property type="project" value="InterPro"/>
</dbReference>
<sequence length="435" mass="48928">MLDITVLRLLKYRERYDRLSRSVPKQALQPITAELLADFGVFFREFPDASRIEAGPFVTWFRGFRHPAMKDDSFGLYSAIIGKSMDDVSPEIEAGLLERLVAADAAQRVTSLLERWNAGEEVDLYAELRSNVERFEQQVDRRVKNPQVLDPIEDLLKAEADDAGLHWRLPCLNRHIKPLRAGDFIIVAARPDKGKTSFCAAELTHMAAQVDTVYPGENRSILWFNNEGVGNKIILRNFQAALGATVEDLVKLSNMPSQDPKWKTKVREDYANALGGRPGVLRVFDIHDMHSHEVEDIMRLYKPAVVLFDMVDNIKFSGATNNNGQRTDQLLEAMYQWARLMGVKHDCGVIATSQLSADADGVSYPTLPQLKDSKTGKQGAADVIITLGALNDPVLEQSRYIGCTKNKKQRTGKRNSPNQEVYFDSQKSRYVEATV</sequence>
<gene>
    <name evidence="2" type="ORF">P26059B_0028</name>
</gene>
<dbReference type="EMBL" id="KY981272">
    <property type="protein sequence ID" value="ASJ79304.1"/>
    <property type="molecule type" value="Genomic_DNA"/>
</dbReference>
<keyword evidence="3" id="KW-1185">Reference proteome</keyword>
<feature type="domain" description="SF4 helicase" evidence="1">
    <location>
        <begin position="166"/>
        <end position="430"/>
    </location>
</feature>
<dbReference type="GO" id="GO:0005524">
    <property type="term" value="F:ATP binding"/>
    <property type="evidence" value="ECO:0007669"/>
    <property type="project" value="InterPro"/>
</dbReference>
<protein>
    <submittedName>
        <fullName evidence="2">DNA helicase</fullName>
    </submittedName>
</protein>
<keyword evidence="2" id="KW-0378">Hydrolase</keyword>
<dbReference type="InterPro" id="IPR027417">
    <property type="entry name" value="P-loop_NTPase"/>
</dbReference>
<reference evidence="2 3" key="1">
    <citation type="journal article" date="2018" name="Sci. Rep.">
        <title>Genomic and ecological study of two distinctive freshwater bacteriophages infecting a Comamonadaceae bacterium.</title>
        <authorList>
            <person name="Moon K."/>
            <person name="Kang I."/>
            <person name="Kim S."/>
            <person name="Kim S.J."/>
            <person name="Cho J.C."/>
        </authorList>
    </citation>
    <scope>NUCLEOTIDE SEQUENCE [LARGE SCALE GENOMIC DNA]</scope>
</reference>
<dbReference type="Gene3D" id="3.40.50.300">
    <property type="entry name" value="P-loop containing nucleotide triphosphate hydrolases"/>
    <property type="match status" value="1"/>
</dbReference>
<name>A0A384UH70_9CAUD</name>
<evidence type="ECO:0000313" key="2">
    <source>
        <dbReference type="EMBL" id="ASJ79304.1"/>
    </source>
</evidence>
<keyword evidence="2" id="KW-0547">Nucleotide-binding</keyword>
<keyword evidence="2" id="KW-0347">Helicase</keyword>
<keyword evidence="2" id="KW-0067">ATP-binding</keyword>
<dbReference type="Pfam" id="PF03796">
    <property type="entry name" value="DnaB_C"/>
    <property type="match status" value="1"/>
</dbReference>
<evidence type="ECO:0000259" key="1">
    <source>
        <dbReference type="Pfam" id="PF03796"/>
    </source>
</evidence>